<evidence type="ECO:0000256" key="5">
    <source>
        <dbReference type="ARBA" id="ARBA00022989"/>
    </source>
</evidence>
<evidence type="ECO:0000256" key="3">
    <source>
        <dbReference type="ARBA" id="ARBA00022475"/>
    </source>
</evidence>
<dbReference type="InterPro" id="IPR052192">
    <property type="entry name" value="Insect_Ionotropic_Sensory_Rcpt"/>
</dbReference>
<dbReference type="Pfam" id="PF00060">
    <property type="entry name" value="Lig_chan"/>
    <property type="match status" value="1"/>
</dbReference>
<dbReference type="InParanoid" id="A0A6L2PUY2"/>
<evidence type="ECO:0000256" key="9">
    <source>
        <dbReference type="SAM" id="Phobius"/>
    </source>
</evidence>
<evidence type="ECO:0000313" key="13">
    <source>
        <dbReference type="Proteomes" id="UP000502823"/>
    </source>
</evidence>
<gene>
    <name evidence="12" type="ORF">Cfor_02270</name>
</gene>
<comment type="similarity">
    <text evidence="2">Belongs to the glutamate-gated ion channel (TC 1.A.10.1) family.</text>
</comment>
<feature type="chain" id="PRO_5027115862" description="Ionotropic glutamate receptor C-terminal domain-containing protein" evidence="10">
    <location>
        <begin position="25"/>
        <end position="656"/>
    </location>
</feature>
<dbReference type="PANTHER" id="PTHR42643:SF38">
    <property type="entry name" value="IONOTROPIC RECEPTOR 100A"/>
    <property type="match status" value="1"/>
</dbReference>
<feature type="transmembrane region" description="Helical" evidence="9">
    <location>
        <begin position="426"/>
        <end position="446"/>
    </location>
</feature>
<comment type="caution">
    <text evidence="12">The sequence shown here is derived from an EMBL/GenBank/DDBJ whole genome shotgun (WGS) entry which is preliminary data.</text>
</comment>
<evidence type="ECO:0000256" key="1">
    <source>
        <dbReference type="ARBA" id="ARBA00004651"/>
    </source>
</evidence>
<dbReference type="AlphaFoldDB" id="A0A6L2PUY2"/>
<dbReference type="Proteomes" id="UP000502823">
    <property type="component" value="Unassembled WGS sequence"/>
</dbReference>
<keyword evidence="6 9" id="KW-0472">Membrane</keyword>
<dbReference type="InterPro" id="IPR001320">
    <property type="entry name" value="Iontro_rcpt_C"/>
</dbReference>
<feature type="signal peptide" evidence="10">
    <location>
        <begin position="1"/>
        <end position="24"/>
    </location>
</feature>
<organism evidence="12 13">
    <name type="scientific">Coptotermes formosanus</name>
    <name type="common">Formosan subterranean termite</name>
    <dbReference type="NCBI Taxonomy" id="36987"/>
    <lineage>
        <taxon>Eukaryota</taxon>
        <taxon>Metazoa</taxon>
        <taxon>Ecdysozoa</taxon>
        <taxon>Arthropoda</taxon>
        <taxon>Hexapoda</taxon>
        <taxon>Insecta</taxon>
        <taxon>Pterygota</taxon>
        <taxon>Neoptera</taxon>
        <taxon>Polyneoptera</taxon>
        <taxon>Dictyoptera</taxon>
        <taxon>Blattodea</taxon>
        <taxon>Blattoidea</taxon>
        <taxon>Termitoidae</taxon>
        <taxon>Rhinotermitidae</taxon>
        <taxon>Coptotermes</taxon>
    </lineage>
</organism>
<dbReference type="Gene3D" id="3.40.190.10">
    <property type="entry name" value="Periplasmic binding protein-like II"/>
    <property type="match status" value="1"/>
</dbReference>
<evidence type="ECO:0000256" key="2">
    <source>
        <dbReference type="ARBA" id="ARBA00008685"/>
    </source>
</evidence>
<evidence type="ECO:0000259" key="11">
    <source>
        <dbReference type="Pfam" id="PF00060"/>
    </source>
</evidence>
<evidence type="ECO:0000256" key="7">
    <source>
        <dbReference type="ARBA" id="ARBA00023170"/>
    </source>
</evidence>
<dbReference type="EMBL" id="BLKM01000471">
    <property type="protein sequence ID" value="GFG34265.1"/>
    <property type="molecule type" value="Genomic_DNA"/>
</dbReference>
<evidence type="ECO:0000256" key="4">
    <source>
        <dbReference type="ARBA" id="ARBA00022692"/>
    </source>
</evidence>
<keyword evidence="13" id="KW-1185">Reference proteome</keyword>
<keyword evidence="8" id="KW-0325">Glycoprotein</keyword>
<keyword evidence="3" id="KW-1003">Cell membrane</keyword>
<keyword evidence="7" id="KW-0675">Receptor</keyword>
<keyword evidence="5 9" id="KW-1133">Transmembrane helix</keyword>
<feature type="domain" description="Ionotropic glutamate receptor C-terminal" evidence="11">
    <location>
        <begin position="368"/>
        <end position="637"/>
    </location>
</feature>
<evidence type="ECO:0000256" key="8">
    <source>
        <dbReference type="ARBA" id="ARBA00023180"/>
    </source>
</evidence>
<dbReference type="OrthoDB" id="8195814at2759"/>
<keyword evidence="10" id="KW-0732">Signal</keyword>
<accession>A0A6L2PUY2</accession>
<dbReference type="GO" id="GO:0050906">
    <property type="term" value="P:detection of stimulus involved in sensory perception"/>
    <property type="evidence" value="ECO:0007669"/>
    <property type="project" value="UniProtKB-ARBA"/>
</dbReference>
<dbReference type="FunCoup" id="A0A6L2PUY2">
    <property type="interactions" value="1"/>
</dbReference>
<comment type="subcellular location">
    <subcellularLocation>
        <location evidence="1">Cell membrane</location>
        <topology evidence="1">Multi-pass membrane protein</topology>
    </subcellularLocation>
</comment>
<sequence>MPILLRVTWTVTVLLTINFNICASEHLSYEDLAQRLLVSNDGTVHILSQLLSHFFDVNHRLLTVAARGESLPDEVIREAHSRHISCPLTIIRGDKLKEINRRMSATSQHSSDMFLLFVDTFEQVQTLLGNVKSLPLWNPRGRFIVVIAHPLLNDKGDLTENIFQRMWSEKILEFVVVFRFFSSEHCNEDTNSCSLLTSDIQVAAYNPFRHSKGVNYITGVWPKVKDVKPLFPSLSDVNGYPLRVAMFPGPLSAAPVLGSNGRIQRFEGYDWHTVHSLAKYMNAEMVFVPQKDHATYGSRDENGTLTGTCGDVAYGRADIASNSQYMKTDFTEIEYTYPHDADNLCFLVPKSKRVSQFRNLFLPFPHCVWIVLLCSLFVTSLCWHCVRKYGEISVKKQTRKFAINDAFFDIFRSFITGTVNGFPTSVLGRLFIVTWLLLAVIITNAFQGSLTSYLAVPKYLPEINTLKSLDKSGLGIILSPGINALLTLDENDKVMTNLWRKFIKHEMKRNKFGVVPDRIAMKRDVAGIFNDLSAVYYLRNNRYIKDGHPMLHRVQETILSSYSVYAVPRHSPFLRRFNVIIGRLVEAGLQRKWIGDTMQRAALDGEITPVSHPHAAEPATLGLTHLQTAFYILLIGLLCSTLVFVLQHTLQVLKRM</sequence>
<protein>
    <recommendedName>
        <fullName evidence="11">Ionotropic glutamate receptor C-terminal domain-containing protein</fullName>
    </recommendedName>
</protein>
<reference evidence="13" key="1">
    <citation type="submission" date="2020-01" db="EMBL/GenBank/DDBJ databases">
        <title>Draft genome sequence of the Termite Coptotermes fromosanus.</title>
        <authorList>
            <person name="Itakura S."/>
            <person name="Yosikawa Y."/>
            <person name="Umezawa K."/>
        </authorList>
    </citation>
    <scope>NUCLEOTIDE SEQUENCE [LARGE SCALE GENOMIC DNA]</scope>
</reference>
<dbReference type="PANTHER" id="PTHR42643">
    <property type="entry name" value="IONOTROPIC RECEPTOR 20A-RELATED"/>
    <property type="match status" value="1"/>
</dbReference>
<dbReference type="SUPFAM" id="SSF53850">
    <property type="entry name" value="Periplasmic binding protein-like II"/>
    <property type="match status" value="1"/>
</dbReference>
<name>A0A6L2PUY2_COPFO</name>
<proteinExistence type="inferred from homology"/>
<feature type="transmembrane region" description="Helical" evidence="9">
    <location>
        <begin position="368"/>
        <end position="386"/>
    </location>
</feature>
<evidence type="ECO:0000256" key="10">
    <source>
        <dbReference type="SAM" id="SignalP"/>
    </source>
</evidence>
<dbReference type="GO" id="GO:0015276">
    <property type="term" value="F:ligand-gated monoatomic ion channel activity"/>
    <property type="evidence" value="ECO:0007669"/>
    <property type="project" value="InterPro"/>
</dbReference>
<evidence type="ECO:0000313" key="12">
    <source>
        <dbReference type="EMBL" id="GFG34265.1"/>
    </source>
</evidence>
<feature type="transmembrane region" description="Helical" evidence="9">
    <location>
        <begin position="628"/>
        <end position="646"/>
    </location>
</feature>
<keyword evidence="4 9" id="KW-0812">Transmembrane</keyword>
<evidence type="ECO:0000256" key="6">
    <source>
        <dbReference type="ARBA" id="ARBA00023136"/>
    </source>
</evidence>
<dbReference type="Gene3D" id="1.10.287.70">
    <property type="match status" value="1"/>
</dbReference>
<dbReference type="GO" id="GO:0005886">
    <property type="term" value="C:plasma membrane"/>
    <property type="evidence" value="ECO:0007669"/>
    <property type="project" value="UniProtKB-SubCell"/>
</dbReference>